<protein>
    <submittedName>
        <fullName evidence="4">Chaperone protein DnaK</fullName>
    </submittedName>
</protein>
<dbReference type="PANTHER" id="PTHR19375">
    <property type="entry name" value="HEAT SHOCK PROTEIN 70KDA"/>
    <property type="match status" value="1"/>
</dbReference>
<name>A0A1U7CVT0_9BACT</name>
<dbReference type="Gene3D" id="3.30.420.40">
    <property type="match status" value="2"/>
</dbReference>
<evidence type="ECO:0000313" key="4">
    <source>
        <dbReference type="EMBL" id="APW63052.1"/>
    </source>
</evidence>
<evidence type="ECO:0000313" key="5">
    <source>
        <dbReference type="Proteomes" id="UP000186309"/>
    </source>
</evidence>
<dbReference type="GO" id="GO:0005524">
    <property type="term" value="F:ATP binding"/>
    <property type="evidence" value="ECO:0007669"/>
    <property type="project" value="UniProtKB-KW"/>
</dbReference>
<dbReference type="AlphaFoldDB" id="A0A1U7CVT0"/>
<dbReference type="InterPro" id="IPR021030">
    <property type="entry name" value="DUF3731"/>
</dbReference>
<dbReference type="CDD" id="cd10170">
    <property type="entry name" value="ASKHA_NBD_HSP70"/>
    <property type="match status" value="1"/>
</dbReference>
<dbReference type="InterPro" id="IPR018181">
    <property type="entry name" value="Heat_shock_70_CS"/>
</dbReference>
<evidence type="ECO:0000256" key="2">
    <source>
        <dbReference type="ARBA" id="ARBA00022741"/>
    </source>
</evidence>
<proteinExistence type="inferred from homology"/>
<evidence type="ECO:0000256" key="1">
    <source>
        <dbReference type="ARBA" id="ARBA00007381"/>
    </source>
</evidence>
<keyword evidence="3" id="KW-0067">ATP-binding</keyword>
<dbReference type="STRING" id="1387353.BSF38_04610"/>
<keyword evidence="2" id="KW-0547">Nucleotide-binding</keyword>
<dbReference type="Pfam" id="PF00012">
    <property type="entry name" value="HSP70"/>
    <property type="match status" value="1"/>
</dbReference>
<comment type="similarity">
    <text evidence="1">Belongs to the heat shock protein 70 family.</text>
</comment>
<dbReference type="PROSITE" id="PS00297">
    <property type="entry name" value="HSP70_1"/>
    <property type="match status" value="1"/>
</dbReference>
<accession>A0A1U7CVT0</accession>
<dbReference type="OrthoDB" id="9760742at2"/>
<keyword evidence="5" id="KW-1185">Reference proteome</keyword>
<gene>
    <name evidence="4" type="primary">dnaK_4</name>
    <name evidence="4" type="ORF">BSF38_04610</name>
</gene>
<dbReference type="Pfam" id="PF12531">
    <property type="entry name" value="DUF3731"/>
    <property type="match status" value="1"/>
</dbReference>
<dbReference type="PRINTS" id="PR00301">
    <property type="entry name" value="HEATSHOCK70"/>
</dbReference>
<evidence type="ECO:0000256" key="3">
    <source>
        <dbReference type="ARBA" id="ARBA00022840"/>
    </source>
</evidence>
<dbReference type="InterPro" id="IPR043129">
    <property type="entry name" value="ATPase_NBD"/>
</dbReference>
<dbReference type="KEGG" id="pbor:BSF38_04610"/>
<sequence length="959" mass="104861">MTRSRYIVGIDLGTTNCAVAYVDTKGRERPAADIRPFNVPQLVAPGETAPRPTLPSFLYLAGGPELPAGAALLPWSEGNDRIVGEFAQLQGAKVPSRLVSSAKSWLCHPGVDREAAILPWGAPTGIKKVSPVDASAAYLIHIRDSWNHAMAGGDAARNLEAQEVVLTVPASFDEAARELTIEAAKRAGLASVTLLEEPQAAFYCWIVTHQDRWQREVRAGELILVCDIGGGTTDFSLITVTETPTGPGFRRVAVGDHLMLGGDNIDLALAHHVERKLGGLRLDSEQWSALRFACRTAKEKLLLDQRPPIERWPVTIAGRGSKLIGGSIQSELTRDEVREIAIAGFFPMVERGTEPDRGAKLGLQEFGLPFVADPAVPKHLSAFLRRHRAEAIGQGGQQPDDRPARPDAILFNGGALTPDSLRERIVRVVGSWFADDPGPPYAPRVLTNVSLDLAVAQGAAYYGVVRRGGGIRIGGGTARSFYVGLETGDPTKPWLCVVPRDVEEGDEVDVAGRDFDLLMGQPVVFPLASSSVRPDDRPGDLVAADPDSIRELPPLQSLMRVGRKAKAERVAVRLAARVTEIGTIELWCQSRTDDRRWRLQIQLRGPSGQTTPQTSVSVAGVETDRIIIEQTELDAAIAAIQTAFQSSAGAASSETGPSRLVKRLEEILDVQRDGWPPSALRAFWEPLRDLADQRTKSPQHESRWYNIVGYALRPGRGFPLDEIRIKALWPVFHQGVRHGKDVQCWAEWWILWRRVAAGLNRQHHDEIHRRLAPFLLPAKGVSASKKAGRPKPEAHETAEMWRCASSLERLAPEVKEQLGSVLVKELARPAPAGYVLWCLGRLGARVPLYGLANTVVGREKAERWAEALLAREFAAGRETADAIFALSQIARYSGDRARDLADPIRDRVLDRLSTLGADDDVLKPVREYHELEAAQEGQALGDALPIGLRLRTETTAEES</sequence>
<dbReference type="SUPFAM" id="SSF53067">
    <property type="entry name" value="Actin-like ATPase domain"/>
    <property type="match status" value="2"/>
</dbReference>
<dbReference type="InterPro" id="IPR013126">
    <property type="entry name" value="Hsp_70_fam"/>
</dbReference>
<dbReference type="GO" id="GO:0140662">
    <property type="term" value="F:ATP-dependent protein folding chaperone"/>
    <property type="evidence" value="ECO:0007669"/>
    <property type="project" value="InterPro"/>
</dbReference>
<dbReference type="EMBL" id="CP019082">
    <property type="protein sequence ID" value="APW63052.1"/>
    <property type="molecule type" value="Genomic_DNA"/>
</dbReference>
<reference evidence="5" key="1">
    <citation type="submission" date="2016-12" db="EMBL/GenBank/DDBJ databases">
        <title>Comparative genomics of four Isosphaeraceae planctomycetes: a common pool of plasmids and glycoside hydrolase genes.</title>
        <authorList>
            <person name="Ivanova A."/>
        </authorList>
    </citation>
    <scope>NUCLEOTIDE SEQUENCE [LARGE SCALE GENOMIC DNA]</scope>
    <source>
        <strain evidence="5">PX4</strain>
    </source>
</reference>
<organism evidence="4 5">
    <name type="scientific">Paludisphaera borealis</name>
    <dbReference type="NCBI Taxonomy" id="1387353"/>
    <lineage>
        <taxon>Bacteria</taxon>
        <taxon>Pseudomonadati</taxon>
        <taxon>Planctomycetota</taxon>
        <taxon>Planctomycetia</taxon>
        <taxon>Isosphaerales</taxon>
        <taxon>Isosphaeraceae</taxon>
        <taxon>Paludisphaera</taxon>
    </lineage>
</organism>
<dbReference type="Proteomes" id="UP000186309">
    <property type="component" value="Chromosome"/>
</dbReference>
<dbReference type="RefSeq" id="WP_076349456.1">
    <property type="nucleotide sequence ID" value="NZ_CP019082.1"/>
</dbReference>